<evidence type="ECO:0000256" key="2">
    <source>
        <dbReference type="RuleBase" id="RU362097"/>
    </source>
</evidence>
<evidence type="ECO:0000313" key="4">
    <source>
        <dbReference type="EMBL" id="OXI30927.1"/>
    </source>
</evidence>
<evidence type="ECO:0000256" key="1">
    <source>
        <dbReference type="ARBA" id="ARBA00007613"/>
    </source>
</evidence>
<dbReference type="AlphaFoldDB" id="A0A228HLD7"/>
<dbReference type="RefSeq" id="WP_012218122.1">
    <property type="nucleotide sequence ID" value="NZ_CP091649.1"/>
</dbReference>
<dbReference type="InterPro" id="IPR003423">
    <property type="entry name" value="OMP_efflux"/>
</dbReference>
<dbReference type="EMBL" id="NKFA01000050">
    <property type="protein sequence ID" value="OXI30927.1"/>
    <property type="molecule type" value="Genomic_DNA"/>
</dbReference>
<dbReference type="GO" id="GO:0015562">
    <property type="term" value="F:efflux transmembrane transporter activity"/>
    <property type="evidence" value="ECO:0007669"/>
    <property type="project" value="InterPro"/>
</dbReference>
<keyword evidence="2" id="KW-0449">Lipoprotein</keyword>
<dbReference type="Gene3D" id="2.20.200.10">
    <property type="entry name" value="Outer membrane efflux proteins (OEP)"/>
    <property type="match status" value="1"/>
</dbReference>
<dbReference type="InterPro" id="IPR010131">
    <property type="entry name" value="MdtP/NodT-like"/>
</dbReference>
<organism evidence="4 5">
    <name type="scientific">Burkholderia aenigmatica</name>
    <dbReference type="NCBI Taxonomy" id="2015348"/>
    <lineage>
        <taxon>Bacteria</taxon>
        <taxon>Pseudomonadati</taxon>
        <taxon>Pseudomonadota</taxon>
        <taxon>Betaproteobacteria</taxon>
        <taxon>Burkholderiales</taxon>
        <taxon>Burkholderiaceae</taxon>
        <taxon>Burkholderia</taxon>
        <taxon>Burkholderia cepacia complex</taxon>
    </lineage>
</organism>
<evidence type="ECO:0000313" key="5">
    <source>
        <dbReference type="Proteomes" id="UP000214600"/>
    </source>
</evidence>
<keyword evidence="2" id="KW-0812">Transmembrane</keyword>
<feature type="region of interest" description="Disordered" evidence="3">
    <location>
        <begin position="15"/>
        <end position="34"/>
    </location>
</feature>
<dbReference type="Pfam" id="PF02321">
    <property type="entry name" value="OEP"/>
    <property type="match status" value="2"/>
</dbReference>
<sequence length="508" mass="54399">MTDFRIIQNACARPATGADARRVPDRAPGRASRRREGAAVAAAIAAAMLAACTSIVKVDVPPQRDVPAAFEQVPAADGTQADLAHWWSQWQDPALARHVEDALQANTDVRVAQARVREARALAAVAESARYPSLSARAGGVHGFGNLRDPSQMPDGSPDLDSYAGGITAGWEVDIFGRRASDAQAAALLADAAQEKLRGTRVAIAGDVAQNYLEAQGLQRRLDLLDRSLVTLHALQRYTDARFRAGQATRYDVARVNEQIVAREAERPALASQIDVRRRRLAILAGQPPQQAAPLAAPGPFRVPAVPAGELPSAVLERRPDVRATAAMVRAQAARLGSAKADLLPRFYLTFVGLDGRVHLDGLPGLSGTGGLIGIGADLPIFNAGRIRSNIEANDARLQAALAQHDKTLLQTLEEVDSAYGVRHGFDQRSERLAATLEIARRNADEARRLYEGGRRTLQDVLDARIDALRREDELVQSQTGEALATVRLYLALGGGWSSGDEASPGKT</sequence>
<dbReference type="Gene3D" id="1.20.1600.10">
    <property type="entry name" value="Outer membrane efflux proteins (OEP)"/>
    <property type="match status" value="1"/>
</dbReference>
<feature type="compositionally biased region" description="Basic and acidic residues" evidence="3">
    <location>
        <begin position="19"/>
        <end position="28"/>
    </location>
</feature>
<keyword evidence="2" id="KW-0472">Membrane</keyword>
<dbReference type="GO" id="GO:0005886">
    <property type="term" value="C:plasma membrane"/>
    <property type="evidence" value="ECO:0007669"/>
    <property type="project" value="UniProtKB-SubCell"/>
</dbReference>
<dbReference type="PANTHER" id="PTHR30203:SF29">
    <property type="entry name" value="PROTEIN CYAE"/>
    <property type="match status" value="1"/>
</dbReference>
<reference evidence="5" key="1">
    <citation type="submission" date="2017-06" db="EMBL/GenBank/DDBJ databases">
        <authorList>
            <person name="LiPuma J."/>
            <person name="Spilker T."/>
        </authorList>
    </citation>
    <scope>NUCLEOTIDE SEQUENCE [LARGE SCALE GENOMIC DNA]</scope>
    <source>
        <strain evidence="5">AU17325</strain>
    </source>
</reference>
<evidence type="ECO:0000256" key="3">
    <source>
        <dbReference type="SAM" id="MobiDB-lite"/>
    </source>
</evidence>
<protein>
    <submittedName>
        <fullName evidence="4">TolC family protein</fullName>
    </submittedName>
</protein>
<dbReference type="SUPFAM" id="SSF56954">
    <property type="entry name" value="Outer membrane efflux proteins (OEP)"/>
    <property type="match status" value="1"/>
</dbReference>
<accession>A0A228HLD7</accession>
<proteinExistence type="inferred from homology"/>
<comment type="similarity">
    <text evidence="1 2">Belongs to the outer membrane factor (OMF) (TC 1.B.17) family.</text>
</comment>
<gene>
    <name evidence="4" type="ORF">CFB84_43310</name>
</gene>
<name>A0A228HLD7_9BURK</name>
<comment type="subcellular location">
    <subcellularLocation>
        <location evidence="2">Cell membrane</location>
        <topology evidence="2">Lipid-anchor</topology>
    </subcellularLocation>
</comment>
<keyword evidence="2" id="KW-0564">Palmitate</keyword>
<keyword evidence="2" id="KW-1134">Transmembrane beta strand</keyword>
<reference evidence="4 5" key="2">
    <citation type="submission" date="2017-08" db="EMBL/GenBank/DDBJ databases">
        <title>WGS of novel Burkholderia cepaca complex species.</title>
        <authorList>
            <person name="Lipuma J."/>
            <person name="Spilker T."/>
        </authorList>
    </citation>
    <scope>NUCLEOTIDE SEQUENCE [LARGE SCALE GENOMIC DNA]</scope>
    <source>
        <strain evidence="4 5">AU17325</strain>
    </source>
</reference>
<dbReference type="Proteomes" id="UP000214600">
    <property type="component" value="Unassembled WGS sequence"/>
</dbReference>
<dbReference type="PANTHER" id="PTHR30203">
    <property type="entry name" value="OUTER MEMBRANE CATION EFFLUX PROTEIN"/>
    <property type="match status" value="1"/>
</dbReference>
<dbReference type="NCBIfam" id="TIGR01845">
    <property type="entry name" value="outer_NodT"/>
    <property type="match status" value="1"/>
</dbReference>
<comment type="caution">
    <text evidence="4">The sequence shown here is derived from an EMBL/GenBank/DDBJ whole genome shotgun (WGS) entry which is preliminary data.</text>
</comment>